<reference evidence="2" key="1">
    <citation type="submission" date="2018-02" db="EMBL/GenBank/DDBJ databases">
        <title>Genome sequence of Desulfocucumis palustris strain NAW-5.</title>
        <authorList>
            <person name="Watanabe M."/>
            <person name="Kojima H."/>
            <person name="Fukui M."/>
        </authorList>
    </citation>
    <scope>NUCLEOTIDE SEQUENCE [LARGE SCALE GENOMIC DNA]</scope>
    <source>
        <strain evidence="2">NAW-5</strain>
    </source>
</reference>
<accession>A0A2L2XL21</accession>
<evidence type="ECO:0000313" key="2">
    <source>
        <dbReference type="Proteomes" id="UP000239549"/>
    </source>
</evidence>
<dbReference type="EMBL" id="BFAV01000143">
    <property type="protein sequence ID" value="GBF34631.1"/>
    <property type="molecule type" value="Genomic_DNA"/>
</dbReference>
<name>A0A2L2XL21_9FIRM</name>
<keyword evidence="2" id="KW-1185">Reference proteome</keyword>
<protein>
    <submittedName>
        <fullName evidence="1">Uncharacterized protein</fullName>
    </submittedName>
</protein>
<evidence type="ECO:0000313" key="1">
    <source>
        <dbReference type="EMBL" id="GBF34631.1"/>
    </source>
</evidence>
<dbReference type="Proteomes" id="UP000239549">
    <property type="component" value="Unassembled WGS sequence"/>
</dbReference>
<comment type="caution">
    <text evidence="1">The sequence shown here is derived from an EMBL/GenBank/DDBJ whole genome shotgun (WGS) entry which is preliminary data.</text>
</comment>
<proteinExistence type="predicted"/>
<organism evidence="1 2">
    <name type="scientific">Desulfocucumis palustris</name>
    <dbReference type="NCBI Taxonomy" id="1898651"/>
    <lineage>
        <taxon>Bacteria</taxon>
        <taxon>Bacillati</taxon>
        <taxon>Bacillota</taxon>
        <taxon>Clostridia</taxon>
        <taxon>Eubacteriales</taxon>
        <taxon>Desulfocucumaceae</taxon>
        <taxon>Desulfocucumis</taxon>
    </lineage>
</organism>
<gene>
    <name evidence="1" type="ORF">DCCM_3751</name>
</gene>
<dbReference type="AlphaFoldDB" id="A0A2L2XL21"/>
<sequence length="39" mass="3960">MVVLLGSGQTAGHGILGRLILLAMAGRLPQLMSPIVAGF</sequence>